<reference evidence="1" key="1">
    <citation type="submission" date="2020-03" db="EMBL/GenBank/DDBJ databases">
        <title>The deep terrestrial virosphere.</title>
        <authorList>
            <person name="Holmfeldt K."/>
            <person name="Nilsson E."/>
            <person name="Simone D."/>
            <person name="Lopez-Fernandez M."/>
            <person name="Wu X."/>
            <person name="de Brujin I."/>
            <person name="Lundin D."/>
            <person name="Andersson A."/>
            <person name="Bertilsson S."/>
            <person name="Dopson M."/>
        </authorList>
    </citation>
    <scope>NUCLEOTIDE SEQUENCE</scope>
    <source>
        <strain evidence="1">MM415B04765</strain>
    </source>
</reference>
<name>A0A6M3LGU0_9ZZZZ</name>
<dbReference type="AlphaFoldDB" id="A0A6M3LGU0"/>
<dbReference type="EMBL" id="MT143051">
    <property type="protein sequence ID" value="QJA92255.1"/>
    <property type="molecule type" value="Genomic_DNA"/>
</dbReference>
<sequence>MEHDVRDTVLYQNTKRDICRVHTFTKRKPVMRPDGELVVRVVSKEEMDRLWK</sequence>
<accession>A0A6M3LGU0</accession>
<gene>
    <name evidence="1" type="ORF">MM415B04765_0008</name>
</gene>
<evidence type="ECO:0000313" key="1">
    <source>
        <dbReference type="EMBL" id="QJA92255.1"/>
    </source>
</evidence>
<proteinExistence type="predicted"/>
<organism evidence="1">
    <name type="scientific">viral metagenome</name>
    <dbReference type="NCBI Taxonomy" id="1070528"/>
    <lineage>
        <taxon>unclassified sequences</taxon>
        <taxon>metagenomes</taxon>
        <taxon>organismal metagenomes</taxon>
    </lineage>
</organism>
<protein>
    <submittedName>
        <fullName evidence="1">Uncharacterized protein</fullName>
    </submittedName>
</protein>